<gene>
    <name evidence="2" type="ordered locus">RGE_16490</name>
</gene>
<evidence type="ECO:0000313" key="2">
    <source>
        <dbReference type="EMBL" id="BAL94990.1"/>
    </source>
</evidence>
<dbReference type="KEGG" id="rge:RGE_16490"/>
<evidence type="ECO:0000313" key="3">
    <source>
        <dbReference type="Proteomes" id="UP000007883"/>
    </source>
</evidence>
<organism evidence="2 3">
    <name type="scientific">Rubrivivax gelatinosus (strain NBRC 100245 / IL144)</name>
    <dbReference type="NCBI Taxonomy" id="983917"/>
    <lineage>
        <taxon>Bacteria</taxon>
        <taxon>Pseudomonadati</taxon>
        <taxon>Pseudomonadota</taxon>
        <taxon>Betaproteobacteria</taxon>
        <taxon>Burkholderiales</taxon>
        <taxon>Sphaerotilaceae</taxon>
        <taxon>Rubrivivax</taxon>
    </lineage>
</organism>
<dbReference type="PATRIC" id="fig|983917.3.peg.1612"/>
<accession>I0HPQ3</accession>
<protein>
    <submittedName>
        <fullName evidence="2">Uncharacterized protein</fullName>
    </submittedName>
</protein>
<dbReference type="RefSeq" id="WP_014427854.1">
    <property type="nucleotide sequence ID" value="NC_017075.1"/>
</dbReference>
<proteinExistence type="predicted"/>
<evidence type="ECO:0000256" key="1">
    <source>
        <dbReference type="SAM" id="MobiDB-lite"/>
    </source>
</evidence>
<dbReference type="Proteomes" id="UP000007883">
    <property type="component" value="Chromosome"/>
</dbReference>
<sequence length="280" mass="29331">MANPVAVQASPSAPPPSPPQAHPSRASVRQLNTASPEDLYAIYRAGLESDSVEAKFIASEAVGHCLLSVHDVHAGLAMADAQIKGDIELARTQLRDRCKLFYGESPQALRAGRKALHDAVYGPDSPISSVALDLPDDPGDAQVRQVRAALSRTLQRDGGDALPWAGGALSDWLQFLQQHPDQAAGLDETLREGATLGEAVLLASCTLGGHCGRGTLLQLMFCMQMGRCDAVDATVVAGAEDAPAAERMQAQAAVIAEAIRTGRLSRLGLPAARPPGLRGP</sequence>
<keyword evidence="3" id="KW-1185">Reference proteome</keyword>
<dbReference type="STRING" id="983917.RGE_16490"/>
<dbReference type="HOGENOM" id="CLU_993528_0_0_4"/>
<feature type="compositionally biased region" description="Low complexity" evidence="1">
    <location>
        <begin position="1"/>
        <end position="11"/>
    </location>
</feature>
<name>I0HPQ3_RUBGI</name>
<dbReference type="AlphaFoldDB" id="I0HPQ3"/>
<feature type="region of interest" description="Disordered" evidence="1">
    <location>
        <begin position="1"/>
        <end position="30"/>
    </location>
</feature>
<reference evidence="2 3" key="1">
    <citation type="journal article" date="2012" name="J. Bacteriol.">
        <title>Complete genome sequence of phototrophic betaproteobacterium Rubrivivax gelatinosus IL144.</title>
        <authorList>
            <person name="Nagashima S."/>
            <person name="Kamimura A."/>
            <person name="Shimizu T."/>
            <person name="Nakamura-isaki S."/>
            <person name="Aono E."/>
            <person name="Sakamoto K."/>
            <person name="Ichikawa N."/>
            <person name="Nakazawa H."/>
            <person name="Sekine M."/>
            <person name="Yamazaki S."/>
            <person name="Fujita N."/>
            <person name="Shimada K."/>
            <person name="Hanada S."/>
            <person name="Nagashima K.V.P."/>
        </authorList>
    </citation>
    <scope>NUCLEOTIDE SEQUENCE [LARGE SCALE GENOMIC DNA]</scope>
    <source>
        <strain evidence="3">NBRC 100245 / IL144</strain>
    </source>
</reference>
<dbReference type="EMBL" id="AP012320">
    <property type="protein sequence ID" value="BAL94990.1"/>
    <property type="molecule type" value="Genomic_DNA"/>
</dbReference>
<feature type="compositionally biased region" description="Pro residues" evidence="1">
    <location>
        <begin position="12"/>
        <end position="21"/>
    </location>
</feature>